<dbReference type="Pfam" id="PF03573">
    <property type="entry name" value="OprD"/>
    <property type="match status" value="1"/>
</dbReference>
<proteinExistence type="inferred from homology"/>
<comment type="caution">
    <text evidence="5">The sequence shown here is derived from an EMBL/GenBank/DDBJ whole genome shotgun (WGS) entry which is preliminary data.</text>
</comment>
<reference evidence="8 11" key="3">
    <citation type="submission" date="2017-08" db="EMBL/GenBank/DDBJ databases">
        <authorList>
            <person name="Feschi L."/>
            <person name="Jeukens J."/>
            <person name="Emond-Rheault J.-G."/>
            <person name="Kukavica-Ibrulj I."/>
            <person name="Boyle B."/>
            <person name="Levesque R.C."/>
        </authorList>
    </citation>
    <scope>NUCLEOTIDE SEQUENCE [LARGE SCALE GENOMIC DNA]</scope>
    <source>
        <strain evidence="8 11">PA-W36</strain>
    </source>
</reference>
<evidence type="ECO:0000256" key="2">
    <source>
        <dbReference type="ARBA" id="ARBA00022448"/>
    </source>
</evidence>
<reference evidence="5" key="1">
    <citation type="submission" date="2015-06" db="EMBL/GenBank/DDBJ databases">
        <authorList>
            <person name="Radhakrishnan R."/>
            <person name="Underwood A."/>
            <person name="Al-Shahib A."/>
        </authorList>
    </citation>
    <scope>NUCLEOTIDE SEQUENCE</scope>
    <source>
        <strain evidence="5">P19_London_7_VIM_2_05_10</strain>
    </source>
</reference>
<dbReference type="InterPro" id="IPR023614">
    <property type="entry name" value="Porin_dom_sf"/>
</dbReference>
<comment type="similarity">
    <text evidence="1">Belongs to the outer membrane porin (Opr) (TC 1.B.25) family.</text>
</comment>
<dbReference type="GO" id="GO:0015288">
    <property type="term" value="F:porin activity"/>
    <property type="evidence" value="ECO:0007669"/>
    <property type="project" value="TreeGrafter"/>
</dbReference>
<evidence type="ECO:0000256" key="4">
    <source>
        <dbReference type="SAM" id="SignalP"/>
    </source>
</evidence>
<dbReference type="eggNOG" id="COG3203">
    <property type="taxonomic scope" value="Bacteria"/>
</dbReference>
<dbReference type="RefSeq" id="WP_003102204.1">
    <property type="nucleotide sequence ID" value="NZ_AP014651.1"/>
</dbReference>
<dbReference type="GO" id="GO:0016787">
    <property type="term" value="F:hydrolase activity"/>
    <property type="evidence" value="ECO:0007669"/>
    <property type="project" value="UniProtKB-KW"/>
</dbReference>
<evidence type="ECO:0000313" key="10">
    <source>
        <dbReference type="Proteomes" id="UP000270834"/>
    </source>
</evidence>
<dbReference type="AlphaFoldDB" id="A0A069QD10"/>
<keyword evidence="2" id="KW-0813">Transport</keyword>
<feature type="chain" id="PRO_5015027714" evidence="4">
    <location>
        <begin position="23"/>
        <end position="444"/>
    </location>
</feature>
<dbReference type="GO" id="GO:0016020">
    <property type="term" value="C:membrane"/>
    <property type="evidence" value="ECO:0007669"/>
    <property type="project" value="InterPro"/>
</dbReference>
<keyword evidence="5" id="KW-0378">Hydrolase</keyword>
<keyword evidence="3 4" id="KW-0732">Signal</keyword>
<protein>
    <submittedName>
        <fullName evidence="6 8">Porin</fullName>
    </submittedName>
    <submittedName>
        <fullName evidence="5">Porin D</fullName>
        <ecNumber evidence="5">3.4.21.-</ecNumber>
    </submittedName>
</protein>
<sequence>MRNLFALTPMALALCTASAAWADEGEAKEGFIEGSSLQLLTRNYYFNHDRRHASGHDSKEWAQGFIATFQSGYTPGVVGFGVDAYGMLGLKLDGGGGTGGTSILPITAPSKEGYESGKAPDEFSSGGAALKIRAFDTELKLGDQFLSNPVVAGGESRMLPQTFRGVSLTNNSFEDLTLTAGQVSFTKYYNQSGHRRLGSYYGELPGDRDSHHLSWLGGTWGGIEGFTSSLYAAELQNVWKQYYADVDYTYEIDDNWSLNPGAHYYKTVDSGDSLLGRIDNNTYSLHFAVGYRQHTVTAVLQKVNGNTPFDYINQGDSIFLDNSQQYSDFNGPNEKSWKLQYDYDFVALGLPGLSASASYSRGKLDLTRVDPDSPGYGGWYSADGKNAKHWERDLDLQYVVQGGPAKDLSLRLRWATHRGTGGYSAVDNDIDEYRVIVDYPIDVF</sequence>
<dbReference type="EMBL" id="RBSQ01000436">
    <property type="protein sequence ID" value="RMS58104.1"/>
    <property type="molecule type" value="Genomic_DNA"/>
</dbReference>
<evidence type="ECO:0000313" key="8">
    <source>
        <dbReference type="EMBL" id="RPM08938.1"/>
    </source>
</evidence>
<reference evidence="7 10" key="4">
    <citation type="submission" date="2018-08" db="EMBL/GenBank/DDBJ databases">
        <title>Recombination of ecologically and evolutionarily significant loci maintains genetic cohesion in the Pseudomonas syringae species complex.</title>
        <authorList>
            <person name="Dillon M."/>
            <person name="Thakur S."/>
            <person name="Almeida R.N.D."/>
            <person name="Weir B.S."/>
            <person name="Guttman D.S."/>
        </authorList>
    </citation>
    <scope>NUCLEOTIDE SEQUENCE [LARGE SCALE GENOMIC DNA]</scope>
    <source>
        <strain evidence="7 10">ICMP 7846</strain>
    </source>
</reference>
<reference evidence="6 12" key="6">
    <citation type="submission" date="2019-11" db="EMBL/GenBank/DDBJ databases">
        <title>Genomes of ocular Pseudomonas aeruginosa isolates.</title>
        <authorList>
            <person name="Khan M."/>
            <person name="Rice S.A."/>
            <person name="Willcox M.D.P."/>
            <person name="Stapleton F."/>
        </authorList>
    </citation>
    <scope>NUCLEOTIDE SEQUENCE [LARGE SCALE GENOMIC DNA]</scope>
    <source>
        <strain evidence="6 12">PA221</strain>
    </source>
</reference>
<reference evidence="8 11" key="5">
    <citation type="submission" date="2019-01" db="EMBL/GenBank/DDBJ databases">
        <title>The Pseudomonas aeruginosa pan-genome provides new insights on its population structure, horizontal gene transfer and pathogenicity.</title>
        <authorList>
            <person name="Freschi L."/>
            <person name="Vincent A.T."/>
            <person name="Jeukens J."/>
            <person name="Emond-Rheault J.-G."/>
            <person name="Kukavica-Ibrulj I."/>
            <person name="Dupont M.-J."/>
            <person name="Charette S.J."/>
            <person name="Boyle B."/>
            <person name="Levesque R.C."/>
        </authorList>
    </citation>
    <scope>NUCLEOTIDE SEQUENCE [LARGE SCALE GENOMIC DNA]</scope>
    <source>
        <strain evidence="8 11">PA-W36</strain>
    </source>
</reference>
<evidence type="ECO:0000313" key="7">
    <source>
        <dbReference type="EMBL" id="RMS58104.1"/>
    </source>
</evidence>
<dbReference type="Gene3D" id="2.40.160.10">
    <property type="entry name" value="Porin"/>
    <property type="match status" value="1"/>
</dbReference>
<dbReference type="EMBL" id="WOAD01000005">
    <property type="protein sequence ID" value="MUI35133.1"/>
    <property type="molecule type" value="Genomic_DNA"/>
</dbReference>
<evidence type="ECO:0000313" key="6">
    <source>
        <dbReference type="EMBL" id="MUI35133.1"/>
    </source>
</evidence>
<gene>
    <name evidence="5" type="primary">oprD_10</name>
    <name evidence="7" type="ORF">ALP65_03548</name>
    <name evidence="6" type="ORF">GNQ48_08945</name>
    <name evidence="8" type="ORF">IPC1295_25785</name>
    <name evidence="5" type="ORF">PAERUG_P19_London_7_VIM_2_05_10_06038</name>
</gene>
<dbReference type="EC" id="3.4.21.-" evidence="5"/>
<dbReference type="EMBL" id="NSNE01000018">
    <property type="protein sequence ID" value="RPM08938.1"/>
    <property type="molecule type" value="Genomic_DNA"/>
</dbReference>
<accession>A0A069QD10</accession>
<evidence type="ECO:0000313" key="9">
    <source>
        <dbReference type="Proteomes" id="UP000045039"/>
    </source>
</evidence>
<evidence type="ECO:0000313" key="5">
    <source>
        <dbReference type="EMBL" id="CRP92779.1"/>
    </source>
</evidence>
<dbReference type="Proteomes" id="UP000045039">
    <property type="component" value="Unassembled WGS sequence"/>
</dbReference>
<dbReference type="PANTHER" id="PTHR34596">
    <property type="entry name" value="CHITOPORIN"/>
    <property type="match status" value="1"/>
</dbReference>
<dbReference type="Proteomes" id="UP000433532">
    <property type="component" value="Unassembled WGS sequence"/>
</dbReference>
<dbReference type="Proteomes" id="UP000284767">
    <property type="component" value="Unassembled WGS sequence"/>
</dbReference>
<evidence type="ECO:0000256" key="3">
    <source>
        <dbReference type="ARBA" id="ARBA00022729"/>
    </source>
</evidence>
<organism evidence="5 9">
    <name type="scientific">Pseudomonas aeruginosa</name>
    <dbReference type="NCBI Taxonomy" id="287"/>
    <lineage>
        <taxon>Bacteria</taxon>
        <taxon>Pseudomonadati</taxon>
        <taxon>Pseudomonadota</taxon>
        <taxon>Gammaproteobacteria</taxon>
        <taxon>Pseudomonadales</taxon>
        <taxon>Pseudomonadaceae</taxon>
        <taxon>Pseudomonas</taxon>
    </lineage>
</organism>
<evidence type="ECO:0000256" key="1">
    <source>
        <dbReference type="ARBA" id="ARBA00009075"/>
    </source>
</evidence>
<name>A0A069QD10_PSEAI</name>
<feature type="signal peptide" evidence="4">
    <location>
        <begin position="1"/>
        <end position="22"/>
    </location>
</feature>
<evidence type="ECO:0000313" key="12">
    <source>
        <dbReference type="Proteomes" id="UP000433532"/>
    </source>
</evidence>
<reference evidence="9" key="2">
    <citation type="submission" date="2015-06" db="EMBL/GenBank/DDBJ databases">
        <authorList>
            <person name="Radhakrishnan Rajesh"/>
            <person name="Underwood Anthony"/>
            <person name="Al-Shahib Ali"/>
        </authorList>
    </citation>
    <scope>NUCLEOTIDE SEQUENCE [LARGE SCALE GENOMIC DNA]</scope>
    <source>
        <strain evidence="9">P19_London_7_VIM_2_05_10</strain>
    </source>
</reference>
<dbReference type="FunFam" id="2.40.160.10:FF:000008">
    <property type="entry name" value="OprD family porin"/>
    <property type="match status" value="1"/>
</dbReference>
<dbReference type="Proteomes" id="UP000270834">
    <property type="component" value="Unassembled WGS sequence"/>
</dbReference>
<evidence type="ECO:0000313" key="11">
    <source>
        <dbReference type="Proteomes" id="UP000284767"/>
    </source>
</evidence>
<dbReference type="EMBL" id="CVVU01000255">
    <property type="protein sequence ID" value="CRP92779.1"/>
    <property type="molecule type" value="Genomic_DNA"/>
</dbReference>
<dbReference type="PANTHER" id="PTHR34596:SF2">
    <property type="entry name" value="CHITOPORIN"/>
    <property type="match status" value="1"/>
</dbReference>
<dbReference type="InterPro" id="IPR005318">
    <property type="entry name" value="OM_porin_bac"/>
</dbReference>